<gene>
    <name evidence="1" type="ORF">S03H2_07302</name>
</gene>
<accession>X1FQ60</accession>
<name>X1FQ60_9ZZZZ</name>
<dbReference type="EMBL" id="BARU01003344">
    <property type="protein sequence ID" value="GAH22903.1"/>
    <property type="molecule type" value="Genomic_DNA"/>
</dbReference>
<sequence length="299" mass="34000">EMIMEAVENALQRLYPHFYTADHAGWEKVYSRARQGTPDALKAVGHDGEPVKNSVCKTILASIAGGKKGSDIRTHFEDSPFGWPRDAVDGGLQVLLIAGLIRAQDERGRVIDSRQLERKQIGKVYFKVESVTVTTTQRIQIRKLLQRAGCQSKQGEELIIIPDFLQKMQELAGRAGGENPKPERPDTTSLDEIRLTAGNEQILSLYNRREEIKQAIDDWTALASRIENRWLSWQKLTELIRYADVLTDAAVYLVQVKHIKEQRLLLEEPDLIASIVSSLTQLLRDELNKLDREYRANTR</sequence>
<evidence type="ECO:0000313" key="1">
    <source>
        <dbReference type="EMBL" id="GAH22903.1"/>
    </source>
</evidence>
<feature type="non-terminal residue" evidence="1">
    <location>
        <position position="299"/>
    </location>
</feature>
<feature type="non-terminal residue" evidence="1">
    <location>
        <position position="1"/>
    </location>
</feature>
<organism evidence="1">
    <name type="scientific">marine sediment metagenome</name>
    <dbReference type="NCBI Taxonomy" id="412755"/>
    <lineage>
        <taxon>unclassified sequences</taxon>
        <taxon>metagenomes</taxon>
        <taxon>ecological metagenomes</taxon>
    </lineage>
</organism>
<dbReference type="AlphaFoldDB" id="X1FQ60"/>
<protein>
    <submittedName>
        <fullName evidence="1">Uncharacterized protein</fullName>
    </submittedName>
</protein>
<comment type="caution">
    <text evidence="1">The sequence shown here is derived from an EMBL/GenBank/DDBJ whole genome shotgun (WGS) entry which is preliminary data.</text>
</comment>
<proteinExistence type="predicted"/>
<reference evidence="1" key="1">
    <citation type="journal article" date="2014" name="Front. Microbiol.">
        <title>High frequency of phylogenetically diverse reductive dehalogenase-homologous genes in deep subseafloor sedimentary metagenomes.</title>
        <authorList>
            <person name="Kawai M."/>
            <person name="Futagami T."/>
            <person name="Toyoda A."/>
            <person name="Takaki Y."/>
            <person name="Nishi S."/>
            <person name="Hori S."/>
            <person name="Arai W."/>
            <person name="Tsubouchi T."/>
            <person name="Morono Y."/>
            <person name="Uchiyama I."/>
            <person name="Ito T."/>
            <person name="Fujiyama A."/>
            <person name="Inagaki F."/>
            <person name="Takami H."/>
        </authorList>
    </citation>
    <scope>NUCLEOTIDE SEQUENCE</scope>
    <source>
        <strain evidence="1">Expedition CK06-06</strain>
    </source>
</reference>